<evidence type="ECO:0000313" key="3">
    <source>
        <dbReference type="Proteomes" id="UP001049176"/>
    </source>
</evidence>
<evidence type="ECO:0000256" key="1">
    <source>
        <dbReference type="SAM" id="MobiDB-lite"/>
    </source>
</evidence>
<protein>
    <submittedName>
        <fullName evidence="2">Uncharacterized protein</fullName>
    </submittedName>
</protein>
<sequence>MRPAGPAKSTKSTSGGEKGKKMAAHDRKRQDRPFQVISSATCEGEWEMGANEDNMLGFVTMPPVNSQPGSQNSSTVPSCQPSRQPSRQPSVEFNPLPKKGPQQLPCSGSWSASHTGTPAGSRAHSPNPAPSQPQEPRKRAGQRAGTTAKDYSDFVKSNWSSLVLLTAKHAMFASDQPISNFCRDDILLNTIQEVIMKTCPETNFSIQELESRLTQATPVPGDVSSLSSLHDERILAVGVGKTVWFWQVAGKQILDYTVVVA</sequence>
<feature type="compositionally biased region" description="Polar residues" evidence="1">
    <location>
        <begin position="104"/>
        <end position="118"/>
    </location>
</feature>
<feature type="compositionally biased region" description="Basic and acidic residues" evidence="1">
    <location>
        <begin position="17"/>
        <end position="32"/>
    </location>
</feature>
<organism evidence="2 3">
    <name type="scientific">Marasmius oreades</name>
    <name type="common">fairy-ring Marasmius</name>
    <dbReference type="NCBI Taxonomy" id="181124"/>
    <lineage>
        <taxon>Eukaryota</taxon>
        <taxon>Fungi</taxon>
        <taxon>Dikarya</taxon>
        <taxon>Basidiomycota</taxon>
        <taxon>Agaricomycotina</taxon>
        <taxon>Agaricomycetes</taxon>
        <taxon>Agaricomycetidae</taxon>
        <taxon>Agaricales</taxon>
        <taxon>Marasmiineae</taxon>
        <taxon>Marasmiaceae</taxon>
        <taxon>Marasmius</taxon>
    </lineage>
</organism>
<dbReference type="RefSeq" id="XP_043012593.1">
    <property type="nucleotide sequence ID" value="XM_043151497.1"/>
</dbReference>
<dbReference type="Proteomes" id="UP001049176">
    <property type="component" value="Chromosome 3"/>
</dbReference>
<reference evidence="2" key="1">
    <citation type="journal article" date="2021" name="Genome Biol. Evol.">
        <title>The assembled and annotated genome of the fairy-ring fungus Marasmius oreades.</title>
        <authorList>
            <person name="Hiltunen M."/>
            <person name="Ament-Velasquez S.L."/>
            <person name="Johannesson H."/>
        </authorList>
    </citation>
    <scope>NUCLEOTIDE SEQUENCE</scope>
    <source>
        <strain evidence="2">03SP1</strain>
    </source>
</reference>
<comment type="caution">
    <text evidence="2">The sequence shown here is derived from an EMBL/GenBank/DDBJ whole genome shotgun (WGS) entry which is preliminary data.</text>
</comment>
<keyword evidence="3" id="KW-1185">Reference proteome</keyword>
<name>A0A9P7UWW9_9AGAR</name>
<dbReference type="EMBL" id="CM032183">
    <property type="protein sequence ID" value="KAG7096123.1"/>
    <property type="molecule type" value="Genomic_DNA"/>
</dbReference>
<accession>A0A9P7UWW9</accession>
<dbReference type="KEGG" id="more:E1B28_006797"/>
<proteinExistence type="predicted"/>
<evidence type="ECO:0000313" key="2">
    <source>
        <dbReference type="EMBL" id="KAG7096123.1"/>
    </source>
</evidence>
<dbReference type="GeneID" id="66075873"/>
<feature type="region of interest" description="Disordered" evidence="1">
    <location>
        <begin position="1"/>
        <end position="149"/>
    </location>
</feature>
<gene>
    <name evidence="2" type="ORF">E1B28_006797</name>
</gene>
<dbReference type="AlphaFoldDB" id="A0A9P7UWW9"/>
<feature type="compositionally biased region" description="Polar residues" evidence="1">
    <location>
        <begin position="63"/>
        <end position="91"/>
    </location>
</feature>